<protein>
    <recommendedName>
        <fullName evidence="22">RRM domain-containing protein</fullName>
    </recommendedName>
</protein>
<dbReference type="Gene3D" id="3.30.70.330">
    <property type="match status" value="4"/>
</dbReference>
<dbReference type="EMBL" id="FR904521">
    <property type="protein sequence ID" value="CDQ65893.1"/>
    <property type="molecule type" value="Genomic_DNA"/>
</dbReference>
<dbReference type="CDD" id="cd12700">
    <property type="entry name" value="RRM3_hnRPLL"/>
    <property type="match status" value="1"/>
</dbReference>
<organism evidence="20 21">
    <name type="scientific">Oncorhynchus mykiss</name>
    <name type="common">Rainbow trout</name>
    <name type="synonym">Salmo gairdneri</name>
    <dbReference type="NCBI Taxonomy" id="8022"/>
    <lineage>
        <taxon>Eukaryota</taxon>
        <taxon>Metazoa</taxon>
        <taxon>Chordata</taxon>
        <taxon>Craniata</taxon>
        <taxon>Vertebrata</taxon>
        <taxon>Euteleostomi</taxon>
        <taxon>Actinopterygii</taxon>
        <taxon>Neopterygii</taxon>
        <taxon>Teleostei</taxon>
        <taxon>Protacanthopterygii</taxon>
        <taxon>Salmoniformes</taxon>
        <taxon>Salmonidae</taxon>
        <taxon>Salmoninae</taxon>
        <taxon>Oncorhynchus</taxon>
    </lineage>
</organism>
<evidence type="ECO:0000256" key="15">
    <source>
        <dbReference type="PROSITE-ProRule" id="PRU01052"/>
    </source>
</evidence>
<keyword evidence="5" id="KW-0547">Nucleotide-binding</keyword>
<keyword evidence="12 17" id="KW-0472">Membrane</keyword>
<keyword evidence="3 17" id="KW-0812">Transmembrane</keyword>
<evidence type="ECO:0000313" key="21">
    <source>
        <dbReference type="Proteomes" id="UP000193380"/>
    </source>
</evidence>
<keyword evidence="9 14" id="KW-0694">RNA-binding</keyword>
<dbReference type="InterPro" id="IPR015894">
    <property type="entry name" value="Guanylate-bd_N"/>
</dbReference>
<keyword evidence="6" id="KW-0378">Hydrolase</keyword>
<evidence type="ECO:0000256" key="3">
    <source>
        <dbReference type="ARBA" id="ARBA00022692"/>
    </source>
</evidence>
<dbReference type="Pfam" id="PF02263">
    <property type="entry name" value="GBP"/>
    <property type="match status" value="1"/>
</dbReference>
<evidence type="ECO:0000256" key="1">
    <source>
        <dbReference type="ARBA" id="ARBA00004477"/>
    </source>
</evidence>
<dbReference type="FunFam" id="3.30.70.330:FF:000072">
    <property type="entry name" value="heterogeneous nuclear ribonucleoprotein L isoform X1"/>
    <property type="match status" value="1"/>
</dbReference>
<evidence type="ECO:0000259" key="19">
    <source>
        <dbReference type="PROSITE" id="PS51715"/>
    </source>
</evidence>
<evidence type="ECO:0000256" key="13">
    <source>
        <dbReference type="ARBA" id="ARBA00049117"/>
    </source>
</evidence>
<evidence type="ECO:0000256" key="5">
    <source>
        <dbReference type="ARBA" id="ARBA00022741"/>
    </source>
</evidence>
<keyword evidence="4" id="KW-0677">Repeat</keyword>
<dbReference type="FunFam" id="1.20.58.420:FF:000001">
    <property type="entry name" value="Atlastin-1 isoform 1"/>
    <property type="match status" value="1"/>
</dbReference>
<dbReference type="GO" id="GO:0005789">
    <property type="term" value="C:endoplasmic reticulum membrane"/>
    <property type="evidence" value="ECO:0007669"/>
    <property type="project" value="UniProtKB-SubCell"/>
</dbReference>
<dbReference type="CDD" id="cd12781">
    <property type="entry name" value="RRM1_hnRPLL"/>
    <property type="match status" value="1"/>
</dbReference>
<keyword evidence="7" id="KW-0256">Endoplasmic reticulum</keyword>
<feature type="region of interest" description="Disordered" evidence="16">
    <location>
        <begin position="613"/>
        <end position="674"/>
    </location>
</feature>
<dbReference type="SMART" id="SM00360">
    <property type="entry name" value="RRM"/>
    <property type="match status" value="3"/>
</dbReference>
<dbReference type="PaxDb" id="8022-A0A060WF24"/>
<comment type="similarity">
    <text evidence="15">Belongs to the TRAFAC class dynamin-like GTPase superfamily. GB1/RHD3 GTPase family.</text>
</comment>
<reference evidence="20" key="2">
    <citation type="submission" date="2014-03" db="EMBL/GenBank/DDBJ databases">
        <authorList>
            <person name="Genoscope - CEA"/>
        </authorList>
    </citation>
    <scope>NUCLEOTIDE SEQUENCE</scope>
</reference>
<accession>A0A060WF24</accession>
<dbReference type="InterPro" id="IPR012677">
    <property type="entry name" value="Nucleotide-bd_a/b_plait_sf"/>
</dbReference>
<evidence type="ECO:0000256" key="14">
    <source>
        <dbReference type="PROSITE-ProRule" id="PRU00176"/>
    </source>
</evidence>
<feature type="region of interest" description="Disordered" evidence="16">
    <location>
        <begin position="1"/>
        <end position="45"/>
    </location>
</feature>
<keyword evidence="2" id="KW-0597">Phosphoprotein</keyword>
<evidence type="ECO:0000256" key="4">
    <source>
        <dbReference type="ARBA" id="ARBA00022737"/>
    </source>
</evidence>
<dbReference type="InterPro" id="IPR027417">
    <property type="entry name" value="P-loop_NTPase"/>
</dbReference>
<dbReference type="InterPro" id="IPR034985">
    <property type="entry name" value="hnRPLL_RRM1"/>
</dbReference>
<dbReference type="Pfam" id="PF00076">
    <property type="entry name" value="RRM_1"/>
    <property type="match status" value="1"/>
</dbReference>
<dbReference type="GO" id="GO:0003723">
    <property type="term" value="F:RNA binding"/>
    <property type="evidence" value="ECO:0007669"/>
    <property type="project" value="UniProtKB-UniRule"/>
</dbReference>
<comment type="catalytic activity">
    <reaction evidence="13">
        <text>GTP + H2O = GDP + phosphate + H(+)</text>
        <dbReference type="Rhea" id="RHEA:19669"/>
        <dbReference type="ChEBI" id="CHEBI:15377"/>
        <dbReference type="ChEBI" id="CHEBI:15378"/>
        <dbReference type="ChEBI" id="CHEBI:37565"/>
        <dbReference type="ChEBI" id="CHEBI:43474"/>
        <dbReference type="ChEBI" id="CHEBI:58189"/>
    </reaction>
    <physiologicalReaction direction="left-to-right" evidence="13">
        <dbReference type="Rhea" id="RHEA:19670"/>
    </physiologicalReaction>
</comment>
<evidence type="ECO:0000256" key="6">
    <source>
        <dbReference type="ARBA" id="ARBA00022801"/>
    </source>
</evidence>
<dbReference type="Pfam" id="PF11835">
    <property type="entry name" value="RRM_8"/>
    <property type="match status" value="1"/>
</dbReference>
<dbReference type="InterPro" id="IPR000504">
    <property type="entry name" value="RRM_dom"/>
</dbReference>
<sequence>MSLVEEYEEGEYGRAPKRLKTAEVEEGEELEEGEDSDSESAGLLGDVENVGAEKKALWTTTKYGPARRDSGEDSHRIAQSPVVHVRGLCEAVVEADLVEALEKFGPICYVMMMPFKRQALVEFEMVESADKCVACGSSEAVYIAGQQAFFNYSTSKRITRPTNSDNPNSGNKVLLLSIQNPLYPITTDVLYTVCNPIGSVMRIVIFKRNGIQAMVEYPFCLPSVECAQKAKAALNGADIYAGCCTLKIEYARPTRLNVIRNDNESWDYTKPYLVRRGNNLLLRERERKRDGRQADPAQQHASIFTQTSRERERDYSFTLTSCNLNINTPRRTRQCHLMAGGLTAFRLDLFSSLACILILFSQCSDCLNPFLSPHQMTSSRNIYVLVDTIPSLDMGTLETESAFLSVFKSVEKAWSHCPLLPLPGNSRYKLSSHDIPEVVAYPLPQSSSYNNHGSSSVAMVSGLHPTKMNCTRIFNLFCLYGNIEKVKFMKSVPGTALVEMGDEYAVDRAITHLNSIKVFGKRLNVCVSKQHAVIPSQVFELEDGSSSYKDFAMTRNNRFTSQGQASKNIIQPPSCVLHYYNVPPCISEDQLLRDKMAEVSGLRKRNHFEQNRKRHVFDEGAGGVEDVPLSLPDRKPPPRMAPRAEADSETDEEWEQAPELTAADQSPVKEQPVEEVVVEEKARPIQIVLAHEDDHKFELDTAALEKLLLQEDVRDLNVVVVSVAGAFRKGKSFLLDFMLRYMLNQVRTGDILWLYYASGCVLCVDIDDDFKEALGNLVPLLLAPENLVEKEIGGAKVTCRDLVEYFKAYIKIYQGEELPHPKSMLQATAEANNLTAVAGGKDTYSRSMEMVCGGDKPYIAPADLERCHEEFKECSVRQFRSVKKMGGEDFCKKYQEQLEGELDEAYSNFHKHNEGKNIFYAARTPATLFVVMFTTYIVSGLTGFIGMNTIAVLANLVMGVALITLCMWAYVKYSGEFRDVGTIIDLLAETLWEQVLKPLSAQYMEDNVRQTVVNSIRASLTEQATQHAKLKSH</sequence>
<feature type="compositionally biased region" description="Acidic residues" evidence="16">
    <location>
        <begin position="647"/>
        <end position="656"/>
    </location>
</feature>
<dbReference type="InterPro" id="IPR035979">
    <property type="entry name" value="RBD_domain_sf"/>
</dbReference>
<feature type="domain" description="RRM" evidence="18">
    <location>
        <begin position="456"/>
        <end position="530"/>
    </location>
</feature>
<dbReference type="InterPro" id="IPR030386">
    <property type="entry name" value="G_GB1_RHD3_dom"/>
</dbReference>
<feature type="transmembrane region" description="Helical" evidence="17">
    <location>
        <begin position="926"/>
        <end position="946"/>
    </location>
</feature>
<keyword evidence="8" id="KW-0460">Magnesium</keyword>
<feature type="domain" description="GB1/RHD3-type G" evidence="19">
    <location>
        <begin position="715"/>
        <end position="746"/>
    </location>
</feature>
<evidence type="ECO:0008006" key="22">
    <source>
        <dbReference type="Google" id="ProtNLM"/>
    </source>
</evidence>
<dbReference type="GO" id="GO:0005634">
    <property type="term" value="C:nucleus"/>
    <property type="evidence" value="ECO:0007669"/>
    <property type="project" value="InterPro"/>
</dbReference>
<gene>
    <name evidence="20" type="ORF">GSONMT00074253001</name>
</gene>
<evidence type="ECO:0000256" key="8">
    <source>
        <dbReference type="ARBA" id="ARBA00022842"/>
    </source>
</evidence>
<evidence type="ECO:0000256" key="16">
    <source>
        <dbReference type="SAM" id="MobiDB-lite"/>
    </source>
</evidence>
<proteinExistence type="inferred from homology"/>
<dbReference type="Gene3D" id="3.40.50.300">
    <property type="entry name" value="P-loop containing nucleotide triphosphate hydrolases"/>
    <property type="match status" value="2"/>
</dbReference>
<dbReference type="PROSITE" id="PS50102">
    <property type="entry name" value="RRM"/>
    <property type="match status" value="2"/>
</dbReference>
<evidence type="ECO:0000256" key="10">
    <source>
        <dbReference type="ARBA" id="ARBA00022989"/>
    </source>
</evidence>
<dbReference type="Proteomes" id="UP000193380">
    <property type="component" value="Unassembled WGS sequence"/>
</dbReference>
<keyword evidence="10 17" id="KW-1133">Transmembrane helix</keyword>
<dbReference type="SUPFAM" id="SSF48340">
    <property type="entry name" value="Interferon-induced guanylate-binding protein 1 (GBP1), C-terminal domain"/>
    <property type="match status" value="1"/>
</dbReference>
<dbReference type="InterPro" id="IPR036543">
    <property type="entry name" value="Guanylate-bd_C_sf"/>
</dbReference>
<dbReference type="STRING" id="8022.A0A060WF24"/>
<dbReference type="InterPro" id="IPR021790">
    <property type="entry name" value="PTBP1-like_RRM2"/>
</dbReference>
<evidence type="ECO:0000256" key="11">
    <source>
        <dbReference type="ARBA" id="ARBA00023134"/>
    </source>
</evidence>
<dbReference type="InterPro" id="IPR034983">
    <property type="entry name" value="hnRPLL_RRM3"/>
</dbReference>
<dbReference type="GO" id="GO:0003924">
    <property type="term" value="F:GTPase activity"/>
    <property type="evidence" value="ECO:0007669"/>
    <property type="project" value="InterPro"/>
</dbReference>
<evidence type="ECO:0000256" key="2">
    <source>
        <dbReference type="ARBA" id="ARBA00022553"/>
    </source>
</evidence>
<dbReference type="AlphaFoldDB" id="A0A060WF24"/>
<dbReference type="Pfam" id="PF13893">
    <property type="entry name" value="RRM_5"/>
    <property type="match status" value="1"/>
</dbReference>
<evidence type="ECO:0000256" key="12">
    <source>
        <dbReference type="ARBA" id="ARBA00023136"/>
    </source>
</evidence>
<evidence type="ECO:0000256" key="7">
    <source>
        <dbReference type="ARBA" id="ARBA00022824"/>
    </source>
</evidence>
<feature type="compositionally biased region" description="Basic and acidic residues" evidence="16">
    <location>
        <begin position="632"/>
        <end position="646"/>
    </location>
</feature>
<feature type="transmembrane region" description="Helical" evidence="17">
    <location>
        <begin position="952"/>
        <end position="971"/>
    </location>
</feature>
<feature type="compositionally biased region" description="Acidic residues" evidence="16">
    <location>
        <begin position="24"/>
        <end position="38"/>
    </location>
</feature>
<dbReference type="InterPro" id="IPR006536">
    <property type="entry name" value="HnRNP-L/PTB"/>
</dbReference>
<dbReference type="SUPFAM" id="SSF54928">
    <property type="entry name" value="RNA-binding domain, RBD"/>
    <property type="match status" value="3"/>
</dbReference>
<dbReference type="FunFam" id="3.30.70.330:FF:000104">
    <property type="entry name" value="Heterogeneous nuclear ribonucleoprotein L like"/>
    <property type="match status" value="1"/>
</dbReference>
<dbReference type="NCBIfam" id="TIGR01649">
    <property type="entry name" value="hnRNP-L_PTB"/>
    <property type="match status" value="1"/>
</dbReference>
<dbReference type="FunFam" id="3.30.70.330:FF:000073">
    <property type="entry name" value="Heterogeneous nuclear ribonucleoprotein L like"/>
    <property type="match status" value="1"/>
</dbReference>
<evidence type="ECO:0000313" key="20">
    <source>
        <dbReference type="EMBL" id="CDQ65893.1"/>
    </source>
</evidence>
<dbReference type="Gene3D" id="1.20.58.420">
    <property type="entry name" value="AHSP"/>
    <property type="match status" value="1"/>
</dbReference>
<dbReference type="PROSITE" id="PS51715">
    <property type="entry name" value="G_GB1_RHD3"/>
    <property type="match status" value="1"/>
</dbReference>
<keyword evidence="11" id="KW-0342">GTP-binding</keyword>
<evidence type="ECO:0000256" key="9">
    <source>
        <dbReference type="ARBA" id="ARBA00022884"/>
    </source>
</evidence>
<feature type="domain" description="RRM" evidence="18">
    <location>
        <begin position="81"/>
        <end position="155"/>
    </location>
</feature>
<name>A0A060WF24_ONCMY</name>
<reference evidence="20" key="1">
    <citation type="journal article" date="2014" name="Nat. Commun.">
        <title>The rainbow trout genome provides novel insights into evolution after whole-genome duplication in vertebrates.</title>
        <authorList>
            <person name="Berthelot C."/>
            <person name="Brunet F."/>
            <person name="Chalopin D."/>
            <person name="Juanchich A."/>
            <person name="Bernard M."/>
            <person name="Noel B."/>
            <person name="Bento P."/>
            <person name="Da Silva C."/>
            <person name="Labadie K."/>
            <person name="Alberti A."/>
            <person name="Aury J.M."/>
            <person name="Louis A."/>
            <person name="Dehais P."/>
            <person name="Bardou P."/>
            <person name="Montfort J."/>
            <person name="Klopp C."/>
            <person name="Cabau C."/>
            <person name="Gaspin C."/>
            <person name="Thorgaard G.H."/>
            <person name="Boussaha M."/>
            <person name="Quillet E."/>
            <person name="Guyomard R."/>
            <person name="Galiana D."/>
            <person name="Bobe J."/>
            <person name="Volff J.N."/>
            <person name="Genet C."/>
            <person name="Wincker P."/>
            <person name="Jaillon O."/>
            <person name="Roest Crollius H."/>
            <person name="Guiguen Y."/>
        </authorList>
    </citation>
    <scope>NUCLEOTIDE SEQUENCE [LARGE SCALE GENOMIC DNA]</scope>
</reference>
<dbReference type="GO" id="GO:0005525">
    <property type="term" value="F:GTP binding"/>
    <property type="evidence" value="ECO:0007669"/>
    <property type="project" value="UniProtKB-KW"/>
</dbReference>
<dbReference type="GO" id="GO:0006397">
    <property type="term" value="P:mRNA processing"/>
    <property type="evidence" value="ECO:0007669"/>
    <property type="project" value="InterPro"/>
</dbReference>
<comment type="subcellular location">
    <subcellularLocation>
        <location evidence="1">Endoplasmic reticulum membrane</location>
        <topology evidence="1">Multi-pass membrane protein</topology>
    </subcellularLocation>
</comment>
<dbReference type="PANTHER" id="PTHR15592">
    <property type="entry name" value="MATRIN 3/NUCLEAR PROTEIN 220-RELATED"/>
    <property type="match status" value="1"/>
</dbReference>
<evidence type="ECO:0000256" key="17">
    <source>
        <dbReference type="SAM" id="Phobius"/>
    </source>
</evidence>
<feature type="compositionally biased region" description="Acidic residues" evidence="16">
    <location>
        <begin position="1"/>
        <end position="10"/>
    </location>
</feature>
<evidence type="ECO:0000259" key="18">
    <source>
        <dbReference type="PROSITE" id="PS50102"/>
    </source>
</evidence>